<protein>
    <submittedName>
        <fullName evidence="6">Peptidyl-prolyl cis-trans isomerase cyp59</fullName>
    </submittedName>
</protein>
<dbReference type="EMBL" id="JABWDY010038982">
    <property type="protein sequence ID" value="KAF5179297.1"/>
    <property type="molecule type" value="Genomic_DNA"/>
</dbReference>
<dbReference type="PROSITE" id="PS50158">
    <property type="entry name" value="ZF_CCHC"/>
    <property type="match status" value="1"/>
</dbReference>
<dbReference type="PANTHER" id="PTHR45843">
    <property type="entry name" value="PEPTIDYL-PROLYL CIS-TRANS ISOMERASE-LIKE 4"/>
    <property type="match status" value="1"/>
</dbReference>
<keyword evidence="3" id="KW-0862">Zinc</keyword>
<keyword evidence="3" id="KW-0863">Zinc-finger</keyword>
<dbReference type="InterPro" id="IPR001878">
    <property type="entry name" value="Znf_CCHC"/>
</dbReference>
<dbReference type="AlphaFoldDB" id="A0A7J6V3C3"/>
<evidence type="ECO:0000313" key="6">
    <source>
        <dbReference type="EMBL" id="KAF5179297.1"/>
    </source>
</evidence>
<keyword evidence="2" id="KW-0539">Nucleus</keyword>
<evidence type="ECO:0000259" key="5">
    <source>
        <dbReference type="PROSITE" id="PS50158"/>
    </source>
</evidence>
<feature type="compositionally biased region" description="Basic and acidic residues" evidence="4">
    <location>
        <begin position="100"/>
        <end position="261"/>
    </location>
</feature>
<dbReference type="GO" id="GO:0008270">
    <property type="term" value="F:zinc ion binding"/>
    <property type="evidence" value="ECO:0007669"/>
    <property type="project" value="UniProtKB-KW"/>
</dbReference>
<sequence>MDNALIDDRRIHVDFSQSVSKLWSQYKRKDNQAGKGKCCFKCGALDHIAKECSGGPSTTMKAPKYVLKEENIQMGGDGNSRYEMVFDGDTPFSSQHGKKHQEPEREDRKEKRRMDSHSTDGVKQKEREKRESTREKFSHDEIRRGHGEDPRRHESRRSESRRDEEYQGDRAARDKEKLRRHIHGEERDKQGSRKSDNHIEKRDVQEYRRHDSHRERSDERDYKRTAYNDSHRDEWQEHGSRKRSARSDHSFDRRYRDEKRR</sequence>
<keyword evidence="6" id="KW-0413">Isomerase</keyword>
<reference evidence="6 7" key="1">
    <citation type="submission" date="2020-06" db="EMBL/GenBank/DDBJ databases">
        <title>Transcriptomic and genomic resources for Thalictrum thalictroides and T. hernandezii: Facilitating candidate gene discovery in an emerging model plant lineage.</title>
        <authorList>
            <person name="Arias T."/>
            <person name="Riano-Pachon D.M."/>
            <person name="Di Stilio V.S."/>
        </authorList>
    </citation>
    <scope>NUCLEOTIDE SEQUENCE [LARGE SCALE GENOMIC DNA]</scope>
    <source>
        <strain evidence="7">cv. WT478/WT964</strain>
        <tissue evidence="6">Leaves</tissue>
    </source>
</reference>
<dbReference type="GO" id="GO:0005634">
    <property type="term" value="C:nucleus"/>
    <property type="evidence" value="ECO:0007669"/>
    <property type="project" value="UniProtKB-SubCell"/>
</dbReference>
<evidence type="ECO:0000256" key="1">
    <source>
        <dbReference type="ARBA" id="ARBA00004123"/>
    </source>
</evidence>
<feature type="domain" description="CCHC-type" evidence="5">
    <location>
        <begin position="39"/>
        <end position="52"/>
    </location>
</feature>
<dbReference type="InterPro" id="IPR035542">
    <property type="entry name" value="CRIP"/>
</dbReference>
<dbReference type="GO" id="GO:0003676">
    <property type="term" value="F:nucleic acid binding"/>
    <property type="evidence" value="ECO:0007669"/>
    <property type="project" value="InterPro"/>
</dbReference>
<accession>A0A7J6V3C3</accession>
<comment type="subcellular location">
    <subcellularLocation>
        <location evidence="1">Nucleus</location>
    </subcellularLocation>
</comment>
<dbReference type="PANTHER" id="PTHR45843:SF1">
    <property type="entry name" value="PEPTIDYL-PROLYL CIS-TRANS ISOMERASE-LIKE 4"/>
    <property type="match status" value="1"/>
</dbReference>
<dbReference type="SUPFAM" id="SSF57756">
    <property type="entry name" value="Retrovirus zinc finger-like domains"/>
    <property type="match status" value="1"/>
</dbReference>
<keyword evidence="3" id="KW-0479">Metal-binding</keyword>
<name>A0A7J6V3C3_THATH</name>
<dbReference type="GO" id="GO:0016853">
    <property type="term" value="F:isomerase activity"/>
    <property type="evidence" value="ECO:0007669"/>
    <property type="project" value="UniProtKB-KW"/>
</dbReference>
<evidence type="ECO:0000256" key="3">
    <source>
        <dbReference type="PROSITE-ProRule" id="PRU00047"/>
    </source>
</evidence>
<keyword evidence="7" id="KW-1185">Reference proteome</keyword>
<organism evidence="6 7">
    <name type="scientific">Thalictrum thalictroides</name>
    <name type="common">Rue-anemone</name>
    <name type="synonym">Anemone thalictroides</name>
    <dbReference type="NCBI Taxonomy" id="46969"/>
    <lineage>
        <taxon>Eukaryota</taxon>
        <taxon>Viridiplantae</taxon>
        <taxon>Streptophyta</taxon>
        <taxon>Embryophyta</taxon>
        <taxon>Tracheophyta</taxon>
        <taxon>Spermatophyta</taxon>
        <taxon>Magnoliopsida</taxon>
        <taxon>Ranunculales</taxon>
        <taxon>Ranunculaceae</taxon>
        <taxon>Thalictroideae</taxon>
        <taxon>Thalictrum</taxon>
    </lineage>
</organism>
<dbReference type="OrthoDB" id="1749805at2759"/>
<gene>
    <name evidence="6" type="ORF">FRX31_031117</name>
</gene>
<evidence type="ECO:0000256" key="4">
    <source>
        <dbReference type="SAM" id="MobiDB-lite"/>
    </source>
</evidence>
<comment type="caution">
    <text evidence="6">The sequence shown here is derived from an EMBL/GenBank/DDBJ whole genome shotgun (WGS) entry which is preliminary data.</text>
</comment>
<dbReference type="InterPro" id="IPR036875">
    <property type="entry name" value="Znf_CCHC_sf"/>
</dbReference>
<evidence type="ECO:0000256" key="2">
    <source>
        <dbReference type="ARBA" id="ARBA00023242"/>
    </source>
</evidence>
<proteinExistence type="predicted"/>
<dbReference type="Proteomes" id="UP000554482">
    <property type="component" value="Unassembled WGS sequence"/>
</dbReference>
<evidence type="ECO:0000313" key="7">
    <source>
        <dbReference type="Proteomes" id="UP000554482"/>
    </source>
</evidence>
<feature type="region of interest" description="Disordered" evidence="4">
    <location>
        <begin position="73"/>
        <end position="261"/>
    </location>
</feature>
<dbReference type="Gene3D" id="4.10.60.10">
    <property type="entry name" value="Zinc finger, CCHC-type"/>
    <property type="match status" value="1"/>
</dbReference>